<comment type="caution">
    <text evidence="2">The sequence shown here is derived from an EMBL/GenBank/DDBJ whole genome shotgun (WGS) entry which is preliminary data.</text>
</comment>
<evidence type="ECO:0008006" key="4">
    <source>
        <dbReference type="Google" id="ProtNLM"/>
    </source>
</evidence>
<dbReference type="GO" id="GO:0004803">
    <property type="term" value="F:transposase activity"/>
    <property type="evidence" value="ECO:0007669"/>
    <property type="project" value="InterPro"/>
</dbReference>
<proteinExistence type="predicted"/>
<dbReference type="SUPFAM" id="SSF46689">
    <property type="entry name" value="Homeodomain-like"/>
    <property type="match status" value="1"/>
</dbReference>
<keyword evidence="1" id="KW-0175">Coiled coil</keyword>
<sequence>MPSPPDLEVTARPRRRSFTAAYKAALLAELDGCQHSGEIGAILRREGVYSSSVAKWRQQRRDGVLASVKRGPPARIAQAQSAGDDEARALRRENAKLRRELEAARLAIDIQKKVAALMEIKLTGSDDGS</sequence>
<dbReference type="STRING" id="1437059.A6A05_19560"/>
<protein>
    <recommendedName>
        <fullName evidence="4">Transposase</fullName>
    </recommendedName>
</protein>
<organism evidence="2 3">
    <name type="scientific">Magnetospirillum moscoviense</name>
    <dbReference type="NCBI Taxonomy" id="1437059"/>
    <lineage>
        <taxon>Bacteria</taxon>
        <taxon>Pseudomonadati</taxon>
        <taxon>Pseudomonadota</taxon>
        <taxon>Alphaproteobacteria</taxon>
        <taxon>Rhodospirillales</taxon>
        <taxon>Rhodospirillaceae</taxon>
        <taxon>Magnetospirillum</taxon>
    </lineage>
</organism>
<dbReference type="InterPro" id="IPR002514">
    <property type="entry name" value="Transposase_8"/>
</dbReference>
<keyword evidence="3" id="KW-1185">Reference proteome</keyword>
<dbReference type="Proteomes" id="UP000078543">
    <property type="component" value="Unassembled WGS sequence"/>
</dbReference>
<dbReference type="EMBL" id="LWQU01000083">
    <property type="protein sequence ID" value="OAN56942.1"/>
    <property type="molecule type" value="Genomic_DNA"/>
</dbReference>
<dbReference type="Pfam" id="PF01527">
    <property type="entry name" value="HTH_Tnp_1"/>
    <property type="match status" value="1"/>
</dbReference>
<evidence type="ECO:0000313" key="3">
    <source>
        <dbReference type="Proteomes" id="UP000078543"/>
    </source>
</evidence>
<gene>
    <name evidence="2" type="ORF">A6A05_19560</name>
</gene>
<evidence type="ECO:0000256" key="1">
    <source>
        <dbReference type="SAM" id="Coils"/>
    </source>
</evidence>
<dbReference type="InterPro" id="IPR009057">
    <property type="entry name" value="Homeodomain-like_sf"/>
</dbReference>
<feature type="coiled-coil region" evidence="1">
    <location>
        <begin position="87"/>
        <end position="114"/>
    </location>
</feature>
<dbReference type="AlphaFoldDB" id="A0A178MYE6"/>
<evidence type="ECO:0000313" key="2">
    <source>
        <dbReference type="EMBL" id="OAN56942.1"/>
    </source>
</evidence>
<reference evidence="2 3" key="1">
    <citation type="submission" date="2016-04" db="EMBL/GenBank/DDBJ databases">
        <title>Draft genome sequence of freshwater magnetotactic bacteria Magnetospirillum marisnigri SP-1 and Magnetospirillum moscoviense BB-1.</title>
        <authorList>
            <person name="Koziaeva V."/>
            <person name="Dziuba M.V."/>
            <person name="Ivanov T.M."/>
            <person name="Kuznetsov B."/>
            <person name="Grouzdev D.S."/>
        </authorList>
    </citation>
    <scope>NUCLEOTIDE SEQUENCE [LARGE SCALE GENOMIC DNA]</scope>
    <source>
        <strain evidence="2 3">BB-1</strain>
    </source>
</reference>
<dbReference type="GO" id="GO:0003677">
    <property type="term" value="F:DNA binding"/>
    <property type="evidence" value="ECO:0007669"/>
    <property type="project" value="InterPro"/>
</dbReference>
<name>A0A178MYE6_9PROT</name>
<accession>A0A178MYE6</accession>
<dbReference type="GO" id="GO:0006313">
    <property type="term" value="P:DNA transposition"/>
    <property type="evidence" value="ECO:0007669"/>
    <property type="project" value="InterPro"/>
</dbReference>